<dbReference type="PANTHER" id="PTHR43050">
    <property type="entry name" value="SERINE / THREONINE RACEMASE FAMILY MEMBER"/>
    <property type="match status" value="1"/>
</dbReference>
<comment type="similarity">
    <text evidence="2">Belongs to the serine/threonine dehydratase family.</text>
</comment>
<dbReference type="Proteomes" id="UP000253551">
    <property type="component" value="Unassembled WGS sequence"/>
</dbReference>
<dbReference type="GO" id="GO:0003941">
    <property type="term" value="F:L-serine ammonia-lyase activity"/>
    <property type="evidence" value="ECO:0007669"/>
    <property type="project" value="TreeGrafter"/>
</dbReference>
<evidence type="ECO:0000259" key="5">
    <source>
        <dbReference type="Pfam" id="PF00291"/>
    </source>
</evidence>
<keyword evidence="3" id="KW-0663">Pyridoxal phosphate</keyword>
<gene>
    <name evidence="6" type="ORF">CU098_009105</name>
</gene>
<dbReference type="AlphaFoldDB" id="A0A367IZN2"/>
<proteinExistence type="inferred from homology"/>
<evidence type="ECO:0000256" key="1">
    <source>
        <dbReference type="ARBA" id="ARBA00001933"/>
    </source>
</evidence>
<dbReference type="InterPro" id="IPR036052">
    <property type="entry name" value="TrpB-like_PALP_sf"/>
</dbReference>
<dbReference type="GO" id="GO:0070179">
    <property type="term" value="P:D-serine biosynthetic process"/>
    <property type="evidence" value="ECO:0007669"/>
    <property type="project" value="TreeGrafter"/>
</dbReference>
<keyword evidence="7" id="KW-1185">Reference proteome</keyword>
<accession>A0A367IZN2</accession>
<name>A0A367IZN2_RHIST</name>
<dbReference type="GO" id="GO:0030378">
    <property type="term" value="F:serine racemase activity"/>
    <property type="evidence" value="ECO:0007669"/>
    <property type="project" value="TreeGrafter"/>
</dbReference>
<evidence type="ECO:0000256" key="2">
    <source>
        <dbReference type="ARBA" id="ARBA00010869"/>
    </source>
</evidence>
<dbReference type="GO" id="GO:0030170">
    <property type="term" value="F:pyridoxal phosphate binding"/>
    <property type="evidence" value="ECO:0007669"/>
    <property type="project" value="TreeGrafter"/>
</dbReference>
<evidence type="ECO:0000256" key="4">
    <source>
        <dbReference type="ARBA" id="ARBA00023239"/>
    </source>
</evidence>
<dbReference type="FunFam" id="3.40.50.1100:FF:000005">
    <property type="entry name" value="Threonine dehydratase catabolic"/>
    <property type="match status" value="1"/>
</dbReference>
<organism evidence="6 7">
    <name type="scientific">Rhizopus stolonifer</name>
    <name type="common">Rhizopus nigricans</name>
    <dbReference type="NCBI Taxonomy" id="4846"/>
    <lineage>
        <taxon>Eukaryota</taxon>
        <taxon>Fungi</taxon>
        <taxon>Fungi incertae sedis</taxon>
        <taxon>Mucoromycota</taxon>
        <taxon>Mucoromycotina</taxon>
        <taxon>Mucoromycetes</taxon>
        <taxon>Mucorales</taxon>
        <taxon>Mucorineae</taxon>
        <taxon>Rhizopodaceae</taxon>
        <taxon>Rhizopus</taxon>
    </lineage>
</organism>
<dbReference type="GO" id="GO:0018114">
    <property type="term" value="F:threonine racemase activity"/>
    <property type="evidence" value="ECO:0007669"/>
    <property type="project" value="TreeGrafter"/>
</dbReference>
<evidence type="ECO:0000313" key="6">
    <source>
        <dbReference type="EMBL" id="RCH83144.1"/>
    </source>
</evidence>
<dbReference type="GO" id="GO:0000287">
    <property type="term" value="F:magnesium ion binding"/>
    <property type="evidence" value="ECO:0007669"/>
    <property type="project" value="TreeGrafter"/>
</dbReference>
<feature type="non-terminal residue" evidence="6">
    <location>
        <position position="134"/>
    </location>
</feature>
<evidence type="ECO:0000256" key="3">
    <source>
        <dbReference type="ARBA" id="ARBA00022898"/>
    </source>
</evidence>
<dbReference type="Pfam" id="PF00291">
    <property type="entry name" value="PALP"/>
    <property type="match status" value="1"/>
</dbReference>
<keyword evidence="4" id="KW-0456">Lyase</keyword>
<dbReference type="EMBL" id="PJQM01004843">
    <property type="protein sequence ID" value="RCH83144.1"/>
    <property type="molecule type" value="Genomic_DNA"/>
</dbReference>
<feature type="domain" description="Tryptophan synthase beta chain-like PALP" evidence="5">
    <location>
        <begin position="21"/>
        <end position="133"/>
    </location>
</feature>
<reference evidence="6 7" key="1">
    <citation type="journal article" date="2018" name="G3 (Bethesda)">
        <title>Phylogenetic and Phylogenomic Definition of Rhizopus Species.</title>
        <authorList>
            <person name="Gryganskyi A.P."/>
            <person name="Golan J."/>
            <person name="Dolatabadi S."/>
            <person name="Mondo S."/>
            <person name="Robb S."/>
            <person name="Idnurm A."/>
            <person name="Muszewska A."/>
            <person name="Steczkiewicz K."/>
            <person name="Masonjones S."/>
            <person name="Liao H.L."/>
            <person name="Gajdeczka M.T."/>
            <person name="Anike F."/>
            <person name="Vuek A."/>
            <person name="Anishchenko I.M."/>
            <person name="Voigt K."/>
            <person name="de Hoog G.S."/>
            <person name="Smith M.E."/>
            <person name="Heitman J."/>
            <person name="Vilgalys R."/>
            <person name="Stajich J.E."/>
        </authorList>
    </citation>
    <scope>NUCLEOTIDE SEQUENCE [LARGE SCALE GENOMIC DNA]</scope>
    <source>
        <strain evidence="6 7">LSU 92-RS-03</strain>
    </source>
</reference>
<evidence type="ECO:0000313" key="7">
    <source>
        <dbReference type="Proteomes" id="UP000253551"/>
    </source>
</evidence>
<dbReference type="PANTHER" id="PTHR43050:SF1">
    <property type="entry name" value="SERINE RACEMASE"/>
    <property type="match status" value="1"/>
</dbReference>
<dbReference type="STRING" id="4846.A0A367IZN2"/>
<dbReference type="Gene3D" id="3.40.50.1100">
    <property type="match status" value="2"/>
</dbReference>
<protein>
    <recommendedName>
        <fullName evidence="5">Tryptophan synthase beta chain-like PALP domain-containing protein</fullName>
    </recommendedName>
</protein>
<dbReference type="GO" id="GO:0005524">
    <property type="term" value="F:ATP binding"/>
    <property type="evidence" value="ECO:0007669"/>
    <property type="project" value="TreeGrafter"/>
</dbReference>
<comment type="caution">
    <text evidence="6">The sequence shown here is derived from an EMBL/GenBank/DDBJ whole genome shotgun (WGS) entry which is preliminary data.</text>
</comment>
<sequence length="134" mass="14650">MTEITLGDIIQASKRIDAHHTPVMTCQTINEFASKSSPIELFFKCELLQKTGSFKYRGACNAVQSISEQDAVKGVVCHSSGNHAQAVALAAKNRKIPAHVVMPRAVASIKKKAVIEYGAHVIECDSLMEERVRL</sequence>
<dbReference type="InterPro" id="IPR001926">
    <property type="entry name" value="TrpB-like_PALP"/>
</dbReference>
<dbReference type="SUPFAM" id="SSF53686">
    <property type="entry name" value="Tryptophan synthase beta subunit-like PLP-dependent enzymes"/>
    <property type="match status" value="1"/>
</dbReference>
<comment type="cofactor">
    <cofactor evidence="1">
        <name>pyridoxal 5'-phosphate</name>
        <dbReference type="ChEBI" id="CHEBI:597326"/>
    </cofactor>
</comment>
<dbReference type="OrthoDB" id="271064at2759"/>